<dbReference type="InterPro" id="IPR006656">
    <property type="entry name" value="Mopterin_OxRdtase"/>
</dbReference>
<dbReference type="SUPFAM" id="SSF50692">
    <property type="entry name" value="ADC-like"/>
    <property type="match status" value="1"/>
</dbReference>
<dbReference type="Gene3D" id="3.40.228.10">
    <property type="entry name" value="Dimethylsulfoxide Reductase, domain 2"/>
    <property type="match status" value="1"/>
</dbReference>
<name>A0A7W9ZDG1_NOVIT</name>
<evidence type="ECO:0000256" key="1">
    <source>
        <dbReference type="ARBA" id="ARBA00010312"/>
    </source>
</evidence>
<gene>
    <name evidence="6" type="ORF">FHS48_000869</name>
</gene>
<keyword evidence="4" id="KW-0411">Iron-sulfur</keyword>
<dbReference type="RefSeq" id="WP_184261769.1">
    <property type="nucleotide sequence ID" value="NZ_JACIIX010000002.1"/>
</dbReference>
<dbReference type="PANTHER" id="PTHR43742">
    <property type="entry name" value="TRIMETHYLAMINE-N-OXIDE REDUCTASE"/>
    <property type="match status" value="1"/>
</dbReference>
<dbReference type="InterPro" id="IPR006657">
    <property type="entry name" value="MoPterin_dinucl-bd_dom"/>
</dbReference>
<dbReference type="SUPFAM" id="SSF53706">
    <property type="entry name" value="Formate dehydrogenase/DMSO reductase, domains 1-3"/>
    <property type="match status" value="1"/>
</dbReference>
<dbReference type="InterPro" id="IPR050612">
    <property type="entry name" value="Prok_Mopterin_Oxidored"/>
</dbReference>
<reference evidence="6 7" key="1">
    <citation type="submission" date="2020-08" db="EMBL/GenBank/DDBJ databases">
        <title>Genomic Encyclopedia of Type Strains, Phase IV (KMG-IV): sequencing the most valuable type-strain genomes for metagenomic binning, comparative biology and taxonomic classification.</title>
        <authorList>
            <person name="Goeker M."/>
        </authorList>
    </citation>
    <scope>NUCLEOTIDE SEQUENCE [LARGE SCALE GENOMIC DNA]</scope>
    <source>
        <strain evidence="6 7">DSM 11590</strain>
    </source>
</reference>
<keyword evidence="3" id="KW-0408">Iron</keyword>
<proteinExistence type="inferred from homology"/>
<dbReference type="GO" id="GO:0046872">
    <property type="term" value="F:metal ion binding"/>
    <property type="evidence" value="ECO:0007669"/>
    <property type="project" value="UniProtKB-KW"/>
</dbReference>
<dbReference type="Gene3D" id="2.20.25.90">
    <property type="entry name" value="ADC-like domains"/>
    <property type="match status" value="1"/>
</dbReference>
<dbReference type="PANTHER" id="PTHR43742:SF6">
    <property type="entry name" value="OXIDOREDUCTASE YYAE-RELATED"/>
    <property type="match status" value="1"/>
</dbReference>
<protein>
    <submittedName>
        <fullName evidence="6">Anaerobic selenocysteine-containing dehydrogenase</fullName>
    </submittedName>
</protein>
<dbReference type="EMBL" id="JACIIX010000002">
    <property type="protein sequence ID" value="MBB6209467.1"/>
    <property type="molecule type" value="Genomic_DNA"/>
</dbReference>
<organism evidence="6 7">
    <name type="scientific">Novispirillum itersonii</name>
    <name type="common">Aquaspirillum itersonii</name>
    <dbReference type="NCBI Taxonomy" id="189"/>
    <lineage>
        <taxon>Bacteria</taxon>
        <taxon>Pseudomonadati</taxon>
        <taxon>Pseudomonadota</taxon>
        <taxon>Alphaproteobacteria</taxon>
        <taxon>Rhodospirillales</taxon>
        <taxon>Novispirillaceae</taxon>
        <taxon>Novispirillum</taxon>
    </lineage>
</organism>
<evidence type="ECO:0000313" key="6">
    <source>
        <dbReference type="EMBL" id="MBB6209467.1"/>
    </source>
</evidence>
<dbReference type="Proteomes" id="UP000544872">
    <property type="component" value="Unassembled WGS sequence"/>
</dbReference>
<sequence length="690" mass="75100">MSKSPLYATRHSVCPHDCPSVCALDVDLVAPDRVGRLRGAPQPYTDGVICAKVARYEERVHHPGRLMTPLKRTGRKGSGEFTPISWDEALDTVAAAFRKATEEHGSEAVWPYFYAGTMGLVQRDGIERLRHSLRYSRQHSTICVGTSSPGWAAAVGKGTGTDPREMADSDLIVIWGANAVHTQVHVMNWVQKAKKGRNARLVVVDPYRTATAEKADLHLMPMPGTDAALACAVMHVLFRDGHADRAWMARHTDVPAELEAHLQTRTPEWAAAITGIPAEQIEAFATLYGSTRRSFLRLGYGFTRNRLGAVSMHAAACLPSVTGAWDHPGGGAQYSLSGDFGVDRTLVQGLDAVDPSVRVLDMSRIGPVLTGDRRDLGDGPPVMAMIVQNTNPAAVAPHTALVRQGLAREDLFLCVHEQFMTETARYADIVLPATMFLEHDDIYAAGGHPFLQAHRPVMAAPGECRSNHEVICALAARLGADHPGFALSAWDHVDHMARSVGLSGGDELIEKRWEFRGRSGDEARFRSGFPHADGKFHFAPQWENYGPLHAQLPKLPDFVPIIDMPDADHPFRLVAAPSRNFLNTTFSETPTSRKQERQPTALIHPDVCADLGLTDGGRVRIGNRRGSVVVAVRAFDGLQRQTVVVEGIWPNDDFADGNGINTLVSAEPAPPNGGAVFHDTAVWLRAEAVA</sequence>
<dbReference type="SMART" id="SM00926">
    <property type="entry name" value="Molybdop_Fe4S4"/>
    <property type="match status" value="1"/>
</dbReference>
<dbReference type="InterPro" id="IPR009010">
    <property type="entry name" value="Asp_de-COase-like_dom_sf"/>
</dbReference>
<dbReference type="GO" id="GO:0016491">
    <property type="term" value="F:oxidoreductase activity"/>
    <property type="evidence" value="ECO:0007669"/>
    <property type="project" value="InterPro"/>
</dbReference>
<dbReference type="PROSITE" id="PS51669">
    <property type="entry name" value="4FE4S_MOW_BIS_MGD"/>
    <property type="match status" value="1"/>
</dbReference>
<dbReference type="Pfam" id="PF01568">
    <property type="entry name" value="Molydop_binding"/>
    <property type="match status" value="1"/>
</dbReference>
<feature type="domain" description="4Fe-4S Mo/W bis-MGD-type" evidence="5">
    <location>
        <begin position="7"/>
        <end position="64"/>
    </location>
</feature>
<evidence type="ECO:0000256" key="2">
    <source>
        <dbReference type="ARBA" id="ARBA00022723"/>
    </source>
</evidence>
<dbReference type="GO" id="GO:0051536">
    <property type="term" value="F:iron-sulfur cluster binding"/>
    <property type="evidence" value="ECO:0007669"/>
    <property type="project" value="UniProtKB-KW"/>
</dbReference>
<dbReference type="AlphaFoldDB" id="A0A7W9ZDG1"/>
<evidence type="ECO:0000256" key="3">
    <source>
        <dbReference type="ARBA" id="ARBA00023004"/>
    </source>
</evidence>
<evidence type="ECO:0000259" key="5">
    <source>
        <dbReference type="PROSITE" id="PS51669"/>
    </source>
</evidence>
<dbReference type="InterPro" id="IPR006963">
    <property type="entry name" value="Mopterin_OxRdtase_4Fe-4S_dom"/>
</dbReference>
<dbReference type="CDD" id="cd02766">
    <property type="entry name" value="MopB_3"/>
    <property type="match status" value="1"/>
</dbReference>
<accession>A0A7W9ZDG1</accession>
<dbReference type="GO" id="GO:0043546">
    <property type="term" value="F:molybdopterin cofactor binding"/>
    <property type="evidence" value="ECO:0007669"/>
    <property type="project" value="InterPro"/>
</dbReference>
<evidence type="ECO:0000313" key="7">
    <source>
        <dbReference type="Proteomes" id="UP000544872"/>
    </source>
</evidence>
<dbReference type="Pfam" id="PF00384">
    <property type="entry name" value="Molybdopterin"/>
    <property type="match status" value="1"/>
</dbReference>
<dbReference type="Gene3D" id="2.40.40.20">
    <property type="match status" value="1"/>
</dbReference>
<evidence type="ECO:0000256" key="4">
    <source>
        <dbReference type="ARBA" id="ARBA00023014"/>
    </source>
</evidence>
<comment type="caution">
    <text evidence="6">The sequence shown here is derived from an EMBL/GenBank/DDBJ whole genome shotgun (WGS) entry which is preliminary data.</text>
</comment>
<dbReference type="Gene3D" id="3.40.50.740">
    <property type="match status" value="1"/>
</dbReference>
<keyword evidence="7" id="KW-1185">Reference proteome</keyword>
<comment type="similarity">
    <text evidence="1">Belongs to the prokaryotic molybdopterin-containing oxidoreductase family.</text>
</comment>
<keyword evidence="2" id="KW-0479">Metal-binding</keyword>
<dbReference type="Gene3D" id="3.30.2070.10">
    <property type="entry name" value="Formate dehydrogenase/DMSO reductase"/>
    <property type="match status" value="1"/>
</dbReference>